<reference evidence="2" key="1">
    <citation type="submission" date="2021-06" db="EMBL/GenBank/DDBJ databases">
        <authorList>
            <person name="Kallberg Y."/>
            <person name="Tangrot J."/>
            <person name="Rosling A."/>
        </authorList>
    </citation>
    <scope>NUCLEOTIDE SEQUENCE</scope>
    <source>
        <strain evidence="2">MA453B</strain>
    </source>
</reference>
<gene>
    <name evidence="2" type="ORF">DERYTH_LOCUS18553</name>
</gene>
<dbReference type="AlphaFoldDB" id="A0A9N9J7N2"/>
<dbReference type="EMBL" id="CAJVPY010018975">
    <property type="protein sequence ID" value="CAG8769570.1"/>
    <property type="molecule type" value="Genomic_DNA"/>
</dbReference>
<name>A0A9N9J7N2_9GLOM</name>
<dbReference type="OrthoDB" id="2476272at2759"/>
<keyword evidence="1" id="KW-0175">Coiled coil</keyword>
<dbReference type="Proteomes" id="UP000789405">
    <property type="component" value="Unassembled WGS sequence"/>
</dbReference>
<organism evidence="2 3">
    <name type="scientific">Dentiscutata erythropus</name>
    <dbReference type="NCBI Taxonomy" id="1348616"/>
    <lineage>
        <taxon>Eukaryota</taxon>
        <taxon>Fungi</taxon>
        <taxon>Fungi incertae sedis</taxon>
        <taxon>Mucoromycota</taxon>
        <taxon>Glomeromycotina</taxon>
        <taxon>Glomeromycetes</taxon>
        <taxon>Diversisporales</taxon>
        <taxon>Gigasporaceae</taxon>
        <taxon>Dentiscutata</taxon>
    </lineage>
</organism>
<feature type="non-terminal residue" evidence="2">
    <location>
        <position position="145"/>
    </location>
</feature>
<feature type="coiled-coil region" evidence="1">
    <location>
        <begin position="73"/>
        <end position="103"/>
    </location>
</feature>
<accession>A0A9N9J7N2</accession>
<sequence length="145" mass="16891">MALLGSASLDIKVLCEECNDKWNLVKKLSQEEIKNKIFNYLNTSVQLRECIIHVLYRQSLPSQSSFPLELPKSDELISCNAIAQKEKKELEKELAKLQAITRITTNPEYYKSFSFQVFNIQRNIKSQDDWLDKLKRHAASQRKSQ</sequence>
<comment type="caution">
    <text evidence="2">The sequence shown here is derived from an EMBL/GenBank/DDBJ whole genome shotgun (WGS) entry which is preliminary data.</text>
</comment>
<evidence type="ECO:0000256" key="1">
    <source>
        <dbReference type="SAM" id="Coils"/>
    </source>
</evidence>
<keyword evidence="3" id="KW-1185">Reference proteome</keyword>
<evidence type="ECO:0000313" key="3">
    <source>
        <dbReference type="Proteomes" id="UP000789405"/>
    </source>
</evidence>
<protein>
    <submittedName>
        <fullName evidence="2">22130_t:CDS:1</fullName>
    </submittedName>
</protein>
<evidence type="ECO:0000313" key="2">
    <source>
        <dbReference type="EMBL" id="CAG8769570.1"/>
    </source>
</evidence>
<proteinExistence type="predicted"/>